<protein>
    <submittedName>
        <fullName evidence="2">Candidate secreted effector</fullName>
    </submittedName>
</protein>
<sequence>MSLLLLLCRLLRNIRMKHLWLLHWITSTNHLLLSLLWSSSSSHYISMRTIKMSTNIWLLLYTSTLLLYNISSSSIHNSSNICAKFSFHLHSCIFIRLEISKKN</sequence>
<dbReference type="Proteomes" id="UP000887563">
    <property type="component" value="Unplaced"/>
</dbReference>
<evidence type="ECO:0000313" key="2">
    <source>
        <dbReference type="WBParaSite" id="Minc3s01374g23259"/>
    </source>
</evidence>
<accession>A0A914MA75</accession>
<organism evidence="1 2">
    <name type="scientific">Meloidogyne incognita</name>
    <name type="common">Southern root-knot nematode worm</name>
    <name type="synonym">Oxyuris incognita</name>
    <dbReference type="NCBI Taxonomy" id="6306"/>
    <lineage>
        <taxon>Eukaryota</taxon>
        <taxon>Metazoa</taxon>
        <taxon>Ecdysozoa</taxon>
        <taxon>Nematoda</taxon>
        <taxon>Chromadorea</taxon>
        <taxon>Rhabditida</taxon>
        <taxon>Tylenchina</taxon>
        <taxon>Tylenchomorpha</taxon>
        <taxon>Tylenchoidea</taxon>
        <taxon>Meloidogynidae</taxon>
        <taxon>Meloidogyninae</taxon>
        <taxon>Meloidogyne</taxon>
        <taxon>Meloidogyne incognita group</taxon>
    </lineage>
</organism>
<dbReference type="AlphaFoldDB" id="A0A914MA75"/>
<reference evidence="2" key="1">
    <citation type="submission" date="2022-11" db="UniProtKB">
        <authorList>
            <consortium name="WormBaseParasite"/>
        </authorList>
    </citation>
    <scope>IDENTIFICATION</scope>
</reference>
<keyword evidence="1" id="KW-1185">Reference proteome</keyword>
<proteinExistence type="predicted"/>
<dbReference type="WBParaSite" id="Minc3s01374g23259">
    <property type="protein sequence ID" value="Minc3s01374g23259"/>
    <property type="gene ID" value="Minc3s01374g23259"/>
</dbReference>
<name>A0A914MA75_MELIC</name>
<evidence type="ECO:0000313" key="1">
    <source>
        <dbReference type="Proteomes" id="UP000887563"/>
    </source>
</evidence>